<protein>
    <submittedName>
        <fullName evidence="2">Uncharacterized protein</fullName>
    </submittedName>
</protein>
<comment type="caution">
    <text evidence="2">The sequence shown here is derived from an EMBL/GenBank/DDBJ whole genome shotgun (WGS) entry which is preliminary data.</text>
</comment>
<feature type="transmembrane region" description="Helical" evidence="1">
    <location>
        <begin position="24"/>
        <end position="43"/>
    </location>
</feature>
<organism evidence="2 3">
    <name type="scientific">Deinococcus xinjiangensis</name>
    <dbReference type="NCBI Taxonomy" id="457454"/>
    <lineage>
        <taxon>Bacteria</taxon>
        <taxon>Thermotogati</taxon>
        <taxon>Deinococcota</taxon>
        <taxon>Deinococci</taxon>
        <taxon>Deinococcales</taxon>
        <taxon>Deinococcaceae</taxon>
        <taxon>Deinococcus</taxon>
    </lineage>
</organism>
<gene>
    <name evidence="2" type="ORF">Dxin01_03233</name>
</gene>
<reference evidence="2 3" key="1">
    <citation type="submission" date="2024-02" db="EMBL/GenBank/DDBJ databases">
        <title>Deinococcus xinjiangensis NBRC 107630.</title>
        <authorList>
            <person name="Ichikawa N."/>
            <person name="Katano-Makiyama Y."/>
            <person name="Hidaka K."/>
        </authorList>
    </citation>
    <scope>NUCLEOTIDE SEQUENCE [LARGE SCALE GENOMIC DNA]</scope>
    <source>
        <strain evidence="2 3">NBRC 107630</strain>
    </source>
</reference>
<keyword evidence="3" id="KW-1185">Reference proteome</keyword>
<sequence>MRGGLGEWSVIFMVIRKNSMTKKLIYAIFMGGACVFLASGGSIKMDRKISEKDIVDIAKALSQSRQKGENLIGKNYTELIKAAKGEISKPYGNVGEIEIKSNKDSFIIYFNSTTALNDEKFSKILGQPHFSEIEDAKTQHAEFYDLTAGKNICRILSVVDEAAVDDNTGNIKRVSITCSYP</sequence>
<keyword evidence="1" id="KW-0472">Membrane</keyword>
<accession>A0ABP9VE34</accession>
<keyword evidence="1" id="KW-1133">Transmembrane helix</keyword>
<evidence type="ECO:0000256" key="1">
    <source>
        <dbReference type="SAM" id="Phobius"/>
    </source>
</evidence>
<dbReference type="PROSITE" id="PS51257">
    <property type="entry name" value="PROKAR_LIPOPROTEIN"/>
    <property type="match status" value="1"/>
</dbReference>
<evidence type="ECO:0000313" key="2">
    <source>
        <dbReference type="EMBL" id="GAA5503475.1"/>
    </source>
</evidence>
<dbReference type="EMBL" id="BAABRN010000051">
    <property type="protein sequence ID" value="GAA5503475.1"/>
    <property type="molecule type" value="Genomic_DNA"/>
</dbReference>
<proteinExistence type="predicted"/>
<name>A0ABP9VE34_9DEIO</name>
<keyword evidence="1" id="KW-0812">Transmembrane</keyword>
<dbReference type="Proteomes" id="UP001458946">
    <property type="component" value="Unassembled WGS sequence"/>
</dbReference>
<evidence type="ECO:0000313" key="3">
    <source>
        <dbReference type="Proteomes" id="UP001458946"/>
    </source>
</evidence>